<evidence type="ECO:0000313" key="4">
    <source>
        <dbReference type="Proteomes" id="UP000176204"/>
    </source>
</evidence>
<dbReference type="SUPFAM" id="SSF56281">
    <property type="entry name" value="Metallo-hydrolase/oxidoreductase"/>
    <property type="match status" value="1"/>
</dbReference>
<feature type="region of interest" description="Disordered" evidence="1">
    <location>
        <begin position="173"/>
        <end position="194"/>
    </location>
</feature>
<evidence type="ECO:0000259" key="2">
    <source>
        <dbReference type="Pfam" id="PF00753"/>
    </source>
</evidence>
<reference evidence="4" key="1">
    <citation type="submission" date="2016-09" db="EMBL/GenBank/DDBJ databases">
        <authorList>
            <person name="Koehorst J."/>
        </authorList>
    </citation>
    <scope>NUCLEOTIDE SEQUENCE [LARGE SCALE GENOMIC DNA]</scope>
</reference>
<dbReference type="AlphaFoldDB" id="A0A1C7PBT7"/>
<dbReference type="Proteomes" id="UP000176204">
    <property type="component" value="Chromosome I"/>
</dbReference>
<accession>A0A1C7PBT7</accession>
<protein>
    <submittedName>
        <fullName evidence="3">Metallo-beta-lactamase</fullName>
    </submittedName>
</protein>
<gene>
    <name evidence="3" type="ORF">PYTT_1969</name>
</gene>
<evidence type="ECO:0000313" key="3">
    <source>
        <dbReference type="EMBL" id="SEH94618.1"/>
    </source>
</evidence>
<organism evidence="3 4">
    <name type="scientific">Akkermansia glycaniphila</name>
    <dbReference type="NCBI Taxonomy" id="1679444"/>
    <lineage>
        <taxon>Bacteria</taxon>
        <taxon>Pseudomonadati</taxon>
        <taxon>Verrucomicrobiota</taxon>
        <taxon>Verrucomicrobiia</taxon>
        <taxon>Verrucomicrobiales</taxon>
        <taxon>Akkermansiaceae</taxon>
        <taxon>Akkermansia</taxon>
    </lineage>
</organism>
<dbReference type="CDD" id="cd06262">
    <property type="entry name" value="metallo-hydrolase-like_MBL-fold"/>
    <property type="match status" value="1"/>
</dbReference>
<keyword evidence="4" id="KW-1185">Reference proteome</keyword>
<proteinExistence type="predicted"/>
<name>A0A1C7PBT7_9BACT</name>
<dbReference type="RefSeq" id="WP_067775843.1">
    <property type="nucleotide sequence ID" value="NZ_LIGX01000023.1"/>
</dbReference>
<dbReference type="InterPro" id="IPR036866">
    <property type="entry name" value="RibonucZ/Hydroxyglut_hydro"/>
</dbReference>
<feature type="domain" description="Metallo-beta-lactamase" evidence="2">
    <location>
        <begin position="32"/>
        <end position="102"/>
    </location>
</feature>
<sequence>MQITPHIHTLLNEPVGIDTFITDGNSISCENGITLEVLDTPGHSAGSQCFLFHEERALFTGDAIPVEGDIPIYVSPGQCERSWNKLLDRPEPELYLSAWDHAKNRKEGKQAVRNALARHIALDAAVRRAAHASPEASFDPRFEHIGREMGMEHWEHLAPFRQSIAAHLEELKTETAEKKHPSNKIGLDKHPEIG</sequence>
<dbReference type="EMBL" id="LT629973">
    <property type="protein sequence ID" value="SEH94618.1"/>
    <property type="molecule type" value="Genomic_DNA"/>
</dbReference>
<dbReference type="Pfam" id="PF00753">
    <property type="entry name" value="Lactamase_B"/>
    <property type="match status" value="1"/>
</dbReference>
<dbReference type="KEGG" id="agl:PYTT_1969"/>
<dbReference type="Gene3D" id="3.60.15.10">
    <property type="entry name" value="Ribonuclease Z/Hydroxyacylglutathione hydrolase-like"/>
    <property type="match status" value="1"/>
</dbReference>
<dbReference type="InterPro" id="IPR001279">
    <property type="entry name" value="Metallo-B-lactamas"/>
</dbReference>
<dbReference type="STRING" id="1679444.PYTT_1969"/>
<evidence type="ECO:0000256" key="1">
    <source>
        <dbReference type="SAM" id="MobiDB-lite"/>
    </source>
</evidence>